<keyword evidence="6" id="KW-0862">Zinc</keyword>
<keyword evidence="1" id="KW-0031">Aminopeptidase</keyword>
<dbReference type="EMBL" id="JADKIO010000009">
    <property type="protein sequence ID" value="MBK9797462.1"/>
    <property type="molecule type" value="Genomic_DNA"/>
</dbReference>
<dbReference type="SUPFAM" id="SSF53187">
    <property type="entry name" value="Zn-dependent exopeptidases"/>
    <property type="match status" value="1"/>
</dbReference>
<dbReference type="GO" id="GO:0004177">
    <property type="term" value="F:aminopeptidase activity"/>
    <property type="evidence" value="ECO:0007669"/>
    <property type="project" value="UniProtKB-KW"/>
</dbReference>
<evidence type="ECO:0000313" key="8">
    <source>
        <dbReference type="EMBL" id="MBK9797462.1"/>
    </source>
</evidence>
<name>A0A9D7XIN7_9BACT</name>
<evidence type="ECO:0000259" key="7">
    <source>
        <dbReference type="Pfam" id="PF04389"/>
    </source>
</evidence>
<dbReference type="GO" id="GO:0046872">
    <property type="term" value="F:metal ion binding"/>
    <property type="evidence" value="ECO:0007669"/>
    <property type="project" value="UniProtKB-KW"/>
</dbReference>
<reference evidence="8" key="1">
    <citation type="submission" date="2020-10" db="EMBL/GenBank/DDBJ databases">
        <title>Connecting structure to function with the recovery of over 1000 high-quality activated sludge metagenome-assembled genomes encoding full-length rRNA genes using long-read sequencing.</title>
        <authorList>
            <person name="Singleton C.M."/>
            <person name="Petriglieri F."/>
            <person name="Kristensen J.M."/>
            <person name="Kirkegaard R.H."/>
            <person name="Michaelsen T.Y."/>
            <person name="Andersen M.H."/>
            <person name="Karst S.M."/>
            <person name="Dueholm M.S."/>
            <person name="Nielsen P.H."/>
            <person name="Albertsen M."/>
        </authorList>
    </citation>
    <scope>NUCLEOTIDE SEQUENCE</scope>
    <source>
        <strain evidence="8">Skiv_18-Q3-R9-52_MAXAC.067</strain>
    </source>
</reference>
<keyword evidence="2" id="KW-0645">Protease</keyword>
<dbReference type="GO" id="GO:0006508">
    <property type="term" value="P:proteolysis"/>
    <property type="evidence" value="ECO:0007669"/>
    <property type="project" value="UniProtKB-KW"/>
</dbReference>
<keyword evidence="4" id="KW-0732">Signal</keyword>
<keyword evidence="3" id="KW-0479">Metal-binding</keyword>
<dbReference type="Proteomes" id="UP000886657">
    <property type="component" value="Unassembled WGS sequence"/>
</dbReference>
<dbReference type="Gene3D" id="3.40.630.10">
    <property type="entry name" value="Zn peptidases"/>
    <property type="match status" value="1"/>
</dbReference>
<feature type="domain" description="Peptidase M28" evidence="7">
    <location>
        <begin position="289"/>
        <end position="507"/>
    </location>
</feature>
<evidence type="ECO:0000256" key="6">
    <source>
        <dbReference type="ARBA" id="ARBA00022833"/>
    </source>
</evidence>
<dbReference type="InterPro" id="IPR007484">
    <property type="entry name" value="Peptidase_M28"/>
</dbReference>
<dbReference type="AlphaFoldDB" id="A0A9D7XIN7"/>
<proteinExistence type="predicted"/>
<evidence type="ECO:0000256" key="2">
    <source>
        <dbReference type="ARBA" id="ARBA00022670"/>
    </source>
</evidence>
<evidence type="ECO:0000256" key="4">
    <source>
        <dbReference type="ARBA" id="ARBA00022729"/>
    </source>
</evidence>
<dbReference type="PANTHER" id="PTHR12147:SF56">
    <property type="entry name" value="AMINOPEPTIDASE YDR415C-RELATED"/>
    <property type="match status" value="1"/>
</dbReference>
<dbReference type="GO" id="GO:0008235">
    <property type="term" value="F:metalloexopeptidase activity"/>
    <property type="evidence" value="ECO:0007669"/>
    <property type="project" value="InterPro"/>
</dbReference>
<protein>
    <submittedName>
        <fullName evidence="8">M28 family peptidase</fullName>
    </submittedName>
</protein>
<keyword evidence="5" id="KW-0378">Hydrolase</keyword>
<dbReference type="InterPro" id="IPR045175">
    <property type="entry name" value="M28_fam"/>
</dbReference>
<accession>A0A9D7XIN7</accession>
<sequence>MRVLLGVLATAHLLAQTAPPVPRVQEAPLRAHLAFLADDLLEGRGTGQRGAELTVRYLETQLQTLGLQPTKGASYRQPVALLGLKTLDGQSTLSFMGGGACATPKFSTDMVFGSGVAQAEQTFDAGVVFVGFGIDAPEQAWDDYKGEDLRGKVLLMLVNEPAPTAEEPDLFDGPNLSAYGRWTMKFEMAARHRAAGVLLVHTTPSASYDWSVVRNSWVNERFSLAKGPAGTPVQGWVTEHLARALVRQGGQDLDALRARALQRDFRPVALDLTLKGTLRSSVRTVEQFNVAGVVPGRDPLLKDELVVYSAHWDHLGRGAAPGVDAHPNHGTGPDTIYNGAVDNASGCAALLAMAQAAIQAPAKRSQMFLFVCAEEQGLLGSKAYVADPLWPLAKTAADLNLDSLNFVAPTRDIGLPFGERSTLGELGATVAKAAGLKVAASGPDTAGGYFRSDHFSFVQAGVPALSVCGGSEYLGADPTTLKAMAAAYGPRYHQVTDEYDPAWDLRGMVQQAQFTFDLGQILANAATRPVFKVAK</sequence>
<comment type="caution">
    <text evidence="8">The sequence shown here is derived from an EMBL/GenBank/DDBJ whole genome shotgun (WGS) entry which is preliminary data.</text>
</comment>
<evidence type="ECO:0000256" key="1">
    <source>
        <dbReference type="ARBA" id="ARBA00022438"/>
    </source>
</evidence>
<evidence type="ECO:0000256" key="5">
    <source>
        <dbReference type="ARBA" id="ARBA00022801"/>
    </source>
</evidence>
<evidence type="ECO:0000313" key="9">
    <source>
        <dbReference type="Proteomes" id="UP000886657"/>
    </source>
</evidence>
<gene>
    <name evidence="8" type="ORF">IPP58_13380</name>
</gene>
<dbReference type="Pfam" id="PF04389">
    <property type="entry name" value="Peptidase_M28"/>
    <property type="match status" value="1"/>
</dbReference>
<evidence type="ECO:0000256" key="3">
    <source>
        <dbReference type="ARBA" id="ARBA00022723"/>
    </source>
</evidence>
<organism evidence="8 9">
    <name type="scientific">Candidatus Geothrix skivensis</name>
    <dbReference type="NCBI Taxonomy" id="2954439"/>
    <lineage>
        <taxon>Bacteria</taxon>
        <taxon>Pseudomonadati</taxon>
        <taxon>Acidobacteriota</taxon>
        <taxon>Holophagae</taxon>
        <taxon>Holophagales</taxon>
        <taxon>Holophagaceae</taxon>
        <taxon>Geothrix</taxon>
    </lineage>
</organism>
<dbReference type="PANTHER" id="PTHR12147">
    <property type="entry name" value="METALLOPEPTIDASE M28 FAMILY MEMBER"/>
    <property type="match status" value="1"/>
</dbReference>